<evidence type="ECO:0000313" key="7">
    <source>
        <dbReference type="EMBL" id="KAG7662332.1"/>
    </source>
</evidence>
<comment type="subcellular location">
    <subcellularLocation>
        <location evidence="1">Nucleus</location>
    </subcellularLocation>
</comment>
<dbReference type="GeneID" id="73470903"/>
<gene>
    <name evidence="7" type="ORF">J8A68_004103</name>
</gene>
<dbReference type="AlphaFoldDB" id="A0A8J5QKM1"/>
<dbReference type="GO" id="GO:1990526">
    <property type="term" value="C:Ste12p-Dig1p-Dig2p complex"/>
    <property type="evidence" value="ECO:0007669"/>
    <property type="project" value="TreeGrafter"/>
</dbReference>
<dbReference type="EMBL" id="JAGSYN010000180">
    <property type="protein sequence ID" value="KAG7662332.1"/>
    <property type="molecule type" value="Genomic_DNA"/>
</dbReference>
<organism evidence="7 8">
    <name type="scientific">[Candida] subhashii</name>
    <dbReference type="NCBI Taxonomy" id="561895"/>
    <lineage>
        <taxon>Eukaryota</taxon>
        <taxon>Fungi</taxon>
        <taxon>Dikarya</taxon>
        <taxon>Ascomycota</taxon>
        <taxon>Saccharomycotina</taxon>
        <taxon>Pichiomycetes</taxon>
        <taxon>Debaryomycetaceae</taxon>
        <taxon>Spathaspora</taxon>
    </lineage>
</organism>
<proteinExistence type="inferred from homology"/>
<accession>A0A8J5QKM1</accession>
<sequence length="588" mass="67037">METNSNNGNNTNNSQVDVKESLRLIEDLKFFLATAPANWQENQVIRRYYLNSDEGFVSCVYWNNLYFITGTDIVRCIVYKFEHFGRKIIDRKKFEEGIFSDLRNLKIGTDAILEPPRSEFLEFLFKNSCLRTQKKQKVFFWFNVPHDKLMADALERDLKKEKVGQNPTTIACKEPALSFNYDESQNLYSQLAKHMEIQKGLNDLGTNDDNNNYSAATTSKTGGQSTQSSPEYISTNRAVKREEEFGYLNQETPSQYKTASDYEDDFPLDYLNQNGNAPKQDEYITLDSNYHPGTYLEENYESFLDSTLFVPPSATLPTSANPVAFNDEYLIEQTQPLKTPLLPISASALQPRSAKYLSIRSSKGEEFFPQTIPLSAKYQTTFGPAQLATPAYFKPQPTTYLQPPSATIAQFYDSSSVLYPTEIPVQYNVIHPESEYWTNIAPATATTYTPAYDAFSMNQQVMYMNNDGDYQSAYNNGMVNMVQRPPLSASTQYFYQPTAVSGKHNSRQQPPPQQPQQQGSVGQKKQQPQQQQSAVSSKIMKNKKIQQQQQQQIHQLNKKGKQVYETPNDLLNSQATRIVNMARDKVAK</sequence>
<evidence type="ECO:0000256" key="1">
    <source>
        <dbReference type="ARBA" id="ARBA00004123"/>
    </source>
</evidence>
<feature type="compositionally biased region" description="Low complexity" evidence="6">
    <location>
        <begin position="202"/>
        <end position="229"/>
    </location>
</feature>
<evidence type="ECO:0000256" key="6">
    <source>
        <dbReference type="SAM" id="MobiDB-lite"/>
    </source>
</evidence>
<dbReference type="InterPro" id="IPR052127">
    <property type="entry name" value="STE12_transcription_factor"/>
</dbReference>
<dbReference type="InterPro" id="IPR003120">
    <property type="entry name" value="Ste12"/>
</dbReference>
<comment type="similarity">
    <text evidence="5">Belongs to the STE12 transcription factor family.</text>
</comment>
<feature type="region of interest" description="Disordered" evidence="6">
    <location>
        <begin position="500"/>
        <end position="563"/>
    </location>
</feature>
<dbReference type="GO" id="GO:0003700">
    <property type="term" value="F:DNA-binding transcription factor activity"/>
    <property type="evidence" value="ECO:0007669"/>
    <property type="project" value="InterPro"/>
</dbReference>
<reference evidence="7 8" key="1">
    <citation type="journal article" date="2021" name="DNA Res.">
        <title>Genome analysis of Candida subhashii reveals its hybrid nature and dual mitochondrial genome conformations.</title>
        <authorList>
            <person name="Mixao V."/>
            <person name="Hegedusova E."/>
            <person name="Saus E."/>
            <person name="Pryszcz L.P."/>
            <person name="Cillingova A."/>
            <person name="Nosek J."/>
            <person name="Gabaldon T."/>
        </authorList>
    </citation>
    <scope>NUCLEOTIDE SEQUENCE [LARGE SCALE GENOMIC DNA]</scope>
    <source>
        <strain evidence="7 8">CBS 10753</strain>
    </source>
</reference>
<evidence type="ECO:0000256" key="3">
    <source>
        <dbReference type="ARBA" id="ARBA00023163"/>
    </source>
</evidence>
<dbReference type="Proteomes" id="UP000694255">
    <property type="component" value="Unassembled WGS sequence"/>
</dbReference>
<dbReference type="PANTHER" id="PTHR47427:SF1">
    <property type="entry name" value="PROTEIN STE12"/>
    <property type="match status" value="1"/>
</dbReference>
<dbReference type="PANTHER" id="PTHR47427">
    <property type="entry name" value="PROTEIN STE12"/>
    <property type="match status" value="1"/>
</dbReference>
<dbReference type="Pfam" id="PF02200">
    <property type="entry name" value="STE"/>
    <property type="match status" value="1"/>
</dbReference>
<dbReference type="OrthoDB" id="1095242at2759"/>
<feature type="compositionally biased region" description="Low complexity" evidence="6">
    <location>
        <begin position="515"/>
        <end position="533"/>
    </location>
</feature>
<evidence type="ECO:0000256" key="2">
    <source>
        <dbReference type="ARBA" id="ARBA00023015"/>
    </source>
</evidence>
<evidence type="ECO:0000256" key="5">
    <source>
        <dbReference type="ARBA" id="ARBA00024345"/>
    </source>
</evidence>
<keyword evidence="4" id="KW-0539">Nucleus</keyword>
<name>A0A8J5QKM1_9ASCO</name>
<dbReference type="GO" id="GO:0005634">
    <property type="term" value="C:nucleus"/>
    <property type="evidence" value="ECO:0007669"/>
    <property type="project" value="UniProtKB-SubCell"/>
</dbReference>
<comment type="caution">
    <text evidence="7">The sequence shown here is derived from an EMBL/GenBank/DDBJ whole genome shotgun (WGS) entry which is preliminary data.</text>
</comment>
<dbReference type="SMART" id="SM00424">
    <property type="entry name" value="STE"/>
    <property type="match status" value="1"/>
</dbReference>
<keyword evidence="8" id="KW-1185">Reference proteome</keyword>
<keyword evidence="3" id="KW-0804">Transcription</keyword>
<dbReference type="RefSeq" id="XP_049262565.1">
    <property type="nucleotide sequence ID" value="XM_049408027.1"/>
</dbReference>
<keyword evidence="2" id="KW-0805">Transcription regulation</keyword>
<evidence type="ECO:0000256" key="4">
    <source>
        <dbReference type="ARBA" id="ARBA00023242"/>
    </source>
</evidence>
<feature type="compositionally biased region" description="Low complexity" evidence="6">
    <location>
        <begin position="545"/>
        <end position="555"/>
    </location>
</feature>
<protein>
    <submittedName>
        <fullName evidence="7">STE12</fullName>
    </submittedName>
</protein>
<feature type="region of interest" description="Disordered" evidence="6">
    <location>
        <begin position="202"/>
        <end position="231"/>
    </location>
</feature>
<dbReference type="GO" id="GO:1990527">
    <property type="term" value="C:Tec1p-Ste12p-Dig1p complex"/>
    <property type="evidence" value="ECO:0007669"/>
    <property type="project" value="TreeGrafter"/>
</dbReference>
<dbReference type="GO" id="GO:2000220">
    <property type="term" value="P:regulation of pseudohyphal growth"/>
    <property type="evidence" value="ECO:0007669"/>
    <property type="project" value="TreeGrafter"/>
</dbReference>
<evidence type="ECO:0000313" key="8">
    <source>
        <dbReference type="Proteomes" id="UP000694255"/>
    </source>
</evidence>